<name>A0A427XS53_9TREE</name>
<dbReference type="Proteomes" id="UP000279236">
    <property type="component" value="Unassembled WGS sequence"/>
</dbReference>
<dbReference type="Pfam" id="PF03055">
    <property type="entry name" value="RPE65"/>
    <property type="match status" value="1"/>
</dbReference>
<evidence type="ECO:0000256" key="1">
    <source>
        <dbReference type="ARBA" id="ARBA00006787"/>
    </source>
</evidence>
<evidence type="ECO:0000256" key="2">
    <source>
        <dbReference type="ARBA" id="ARBA00022723"/>
    </source>
</evidence>
<feature type="binding site" evidence="5">
    <location>
        <position position="179"/>
    </location>
    <ligand>
        <name>Fe cation</name>
        <dbReference type="ChEBI" id="CHEBI:24875"/>
        <note>catalytic</note>
    </ligand>
</feature>
<gene>
    <name evidence="6" type="ORF">EHS24_007840</name>
</gene>
<sequence length="503" mass="56931">MSLLHNRFGLKPNPSQAFPKLPQFSAFMKPCRFEGEVRDLEVEGTIPPEIHGTFFRVMPDPAYPPYVDDDGWFNGDGAVSAFEIKDGRVQFKQRYVRTEKFVAERKAHKMLTGKYRNKYTDLVELQVRTTANTNIFPYKDFLLAIKEDAHPYAMDAKTLETIGLYDFEGQLPSTTFTAHPKVDAKTGEMLCFGYEAKGDGTPDVCYYTIDSEGKFTQSVWMTAPVVGLMHDFAFTDNYVIFPIIPQLCDIERLKEGGSHWEWDGNCPLYIGVLPRYGAKGTDVKWFEYKTSFPGHTANAYEDDSGNILLDMPLSMSNVFFWWPDAQGVSPDPRTIKSDLVRFTINPAAEDLQLAQPEVLIDHDVEFPRIDDRWGGKKHRHCFFDHMDPSLGTDFAAIGPAMGGGYPPYNSLGHLDLETRKLDVYFPGSTHMCQEPVFIPTTDKEGEGYLLALVNNYRTMMSELHLVSTADFSKPAAVINLPMRLRAGLHGNWVDGQDLQLDFD</sequence>
<reference evidence="6 7" key="1">
    <citation type="submission" date="2018-11" db="EMBL/GenBank/DDBJ databases">
        <title>Genome sequence of Apiotrichum porosum DSM 27194.</title>
        <authorList>
            <person name="Aliyu H."/>
            <person name="Gorte O."/>
            <person name="Ochsenreither K."/>
        </authorList>
    </citation>
    <scope>NUCLEOTIDE SEQUENCE [LARGE SCALE GENOMIC DNA]</scope>
    <source>
        <strain evidence="6 7">DSM 27194</strain>
    </source>
</reference>
<keyword evidence="7" id="KW-1185">Reference proteome</keyword>
<dbReference type="GeneID" id="39592383"/>
<comment type="caution">
    <text evidence="6">The sequence shown here is derived from an EMBL/GenBank/DDBJ whole genome shotgun (WGS) entry which is preliminary data.</text>
</comment>
<organism evidence="6 7">
    <name type="scientific">Apiotrichum porosum</name>
    <dbReference type="NCBI Taxonomy" id="105984"/>
    <lineage>
        <taxon>Eukaryota</taxon>
        <taxon>Fungi</taxon>
        <taxon>Dikarya</taxon>
        <taxon>Basidiomycota</taxon>
        <taxon>Agaricomycotina</taxon>
        <taxon>Tremellomycetes</taxon>
        <taxon>Trichosporonales</taxon>
        <taxon>Trichosporonaceae</taxon>
        <taxon>Apiotrichum</taxon>
    </lineage>
</organism>
<evidence type="ECO:0000313" key="6">
    <source>
        <dbReference type="EMBL" id="RSH81660.1"/>
    </source>
</evidence>
<feature type="binding site" evidence="5">
    <location>
        <position position="295"/>
    </location>
    <ligand>
        <name>Fe cation</name>
        <dbReference type="ChEBI" id="CHEBI:24875"/>
        <note>catalytic</note>
    </ligand>
</feature>
<dbReference type="AlphaFoldDB" id="A0A427XS53"/>
<dbReference type="EMBL" id="RSCE01000006">
    <property type="protein sequence ID" value="RSH81660.1"/>
    <property type="molecule type" value="Genomic_DNA"/>
</dbReference>
<dbReference type="PANTHER" id="PTHR10543">
    <property type="entry name" value="BETA-CAROTENE DIOXYGENASE"/>
    <property type="match status" value="1"/>
</dbReference>
<keyword evidence="3" id="KW-0560">Oxidoreductase</keyword>
<dbReference type="GO" id="GO:0010436">
    <property type="term" value="F:carotenoid dioxygenase activity"/>
    <property type="evidence" value="ECO:0007669"/>
    <property type="project" value="TreeGrafter"/>
</dbReference>
<dbReference type="InterPro" id="IPR004294">
    <property type="entry name" value="Carotenoid_Oase"/>
</dbReference>
<feature type="binding site" evidence="5">
    <location>
        <position position="230"/>
    </location>
    <ligand>
        <name>Fe cation</name>
        <dbReference type="ChEBI" id="CHEBI:24875"/>
        <note>catalytic</note>
    </ligand>
</feature>
<proteinExistence type="inferred from homology"/>
<feature type="binding site" evidence="5">
    <location>
        <position position="489"/>
    </location>
    <ligand>
        <name>Fe cation</name>
        <dbReference type="ChEBI" id="CHEBI:24875"/>
        <note>catalytic</note>
    </ligand>
</feature>
<evidence type="ECO:0000313" key="7">
    <source>
        <dbReference type="Proteomes" id="UP000279236"/>
    </source>
</evidence>
<accession>A0A427XS53</accession>
<evidence type="ECO:0000256" key="4">
    <source>
        <dbReference type="ARBA" id="ARBA00023004"/>
    </source>
</evidence>
<dbReference type="STRING" id="105984.A0A427XS53"/>
<evidence type="ECO:0008006" key="8">
    <source>
        <dbReference type="Google" id="ProtNLM"/>
    </source>
</evidence>
<evidence type="ECO:0000256" key="3">
    <source>
        <dbReference type="ARBA" id="ARBA00023002"/>
    </source>
</evidence>
<keyword evidence="4 5" id="KW-0408">Iron</keyword>
<keyword evidence="2 5" id="KW-0479">Metal-binding</keyword>
<dbReference type="GO" id="GO:0016121">
    <property type="term" value="P:carotene catabolic process"/>
    <property type="evidence" value="ECO:0007669"/>
    <property type="project" value="TreeGrafter"/>
</dbReference>
<dbReference type="OrthoDB" id="1069523at2759"/>
<dbReference type="GO" id="GO:0046872">
    <property type="term" value="F:metal ion binding"/>
    <property type="evidence" value="ECO:0007669"/>
    <property type="project" value="UniProtKB-KW"/>
</dbReference>
<evidence type="ECO:0000256" key="5">
    <source>
        <dbReference type="PIRSR" id="PIRSR604294-1"/>
    </source>
</evidence>
<comment type="cofactor">
    <cofactor evidence="5">
        <name>Fe(2+)</name>
        <dbReference type="ChEBI" id="CHEBI:29033"/>
    </cofactor>
    <text evidence="5">Binds 1 Fe(2+) ion per subunit.</text>
</comment>
<dbReference type="PANTHER" id="PTHR10543:SF89">
    <property type="entry name" value="CAROTENOID 9,10(9',10')-CLEAVAGE DIOXYGENASE 1"/>
    <property type="match status" value="1"/>
</dbReference>
<dbReference type="RefSeq" id="XP_028476115.1">
    <property type="nucleotide sequence ID" value="XM_028623182.1"/>
</dbReference>
<protein>
    <recommendedName>
        <fullName evidence="8">Lignostilbene dioxygenase</fullName>
    </recommendedName>
</protein>
<comment type="similarity">
    <text evidence="1">Belongs to the carotenoid oxygenase family.</text>
</comment>